<protein>
    <recommendedName>
        <fullName evidence="6">FAD/NAD(P)-binding domain-containing protein</fullName>
    </recommendedName>
</protein>
<evidence type="ECO:0000256" key="1">
    <source>
        <dbReference type="ARBA" id="ARBA00022630"/>
    </source>
</evidence>
<dbReference type="HOGENOM" id="CLU_019225_1_0_1"/>
<keyword evidence="2" id="KW-0274">FAD</keyword>
<proteinExistence type="predicted"/>
<organism evidence="4 5">
    <name type="scientific">Exophiala sideris</name>
    <dbReference type="NCBI Taxonomy" id="1016849"/>
    <lineage>
        <taxon>Eukaryota</taxon>
        <taxon>Fungi</taxon>
        <taxon>Dikarya</taxon>
        <taxon>Ascomycota</taxon>
        <taxon>Pezizomycotina</taxon>
        <taxon>Eurotiomycetes</taxon>
        <taxon>Chaetothyriomycetidae</taxon>
        <taxon>Chaetothyriales</taxon>
        <taxon>Herpotrichiellaceae</taxon>
        <taxon>Exophiala</taxon>
    </lineage>
</organism>
<dbReference type="Proteomes" id="UP000053599">
    <property type="component" value="Unassembled WGS sequence"/>
</dbReference>
<accession>A0A0D1W1K4</accession>
<evidence type="ECO:0000313" key="4">
    <source>
        <dbReference type="EMBL" id="KIV82650.1"/>
    </source>
</evidence>
<evidence type="ECO:0000256" key="2">
    <source>
        <dbReference type="ARBA" id="ARBA00022827"/>
    </source>
</evidence>
<dbReference type="OrthoDB" id="2915840at2759"/>
<dbReference type="AlphaFoldDB" id="A0A0D1W1K4"/>
<evidence type="ECO:0008006" key="6">
    <source>
        <dbReference type="Google" id="ProtNLM"/>
    </source>
</evidence>
<keyword evidence="1" id="KW-0285">Flavoprotein</keyword>
<dbReference type="InterPro" id="IPR036188">
    <property type="entry name" value="FAD/NAD-bd_sf"/>
</dbReference>
<evidence type="ECO:0000256" key="3">
    <source>
        <dbReference type="ARBA" id="ARBA00023002"/>
    </source>
</evidence>
<reference evidence="4 5" key="1">
    <citation type="submission" date="2015-01" db="EMBL/GenBank/DDBJ databases">
        <title>The Genome Sequence of Exophiala sideris CBS121828.</title>
        <authorList>
            <consortium name="The Broad Institute Genomics Platform"/>
            <person name="Cuomo C."/>
            <person name="de Hoog S."/>
            <person name="Gorbushina A."/>
            <person name="Stielow B."/>
            <person name="Teixiera M."/>
            <person name="Abouelleil A."/>
            <person name="Chapman S.B."/>
            <person name="Priest M."/>
            <person name="Young S.K."/>
            <person name="Wortman J."/>
            <person name="Nusbaum C."/>
            <person name="Birren B."/>
        </authorList>
    </citation>
    <scope>NUCLEOTIDE SEQUENCE [LARGE SCALE GENOMIC DNA]</scope>
    <source>
        <strain evidence="4 5">CBS 121828</strain>
    </source>
</reference>
<evidence type="ECO:0000313" key="5">
    <source>
        <dbReference type="Proteomes" id="UP000053599"/>
    </source>
</evidence>
<dbReference type="Pfam" id="PF13738">
    <property type="entry name" value="Pyr_redox_3"/>
    <property type="match status" value="1"/>
</dbReference>
<gene>
    <name evidence="4" type="ORF">PV11_04746</name>
</gene>
<dbReference type="EMBL" id="KN846952">
    <property type="protein sequence ID" value="KIV82650.1"/>
    <property type="molecule type" value="Genomic_DNA"/>
</dbReference>
<sequence length="618" mass="69687">MGFPIRVVVIGAGWSGLAVAKTYLQVANTLKRPINLTILEEGDSEGGVWSAERIYPGLVAEVHNGFYEFSDLSMVDKDHPALELIKGSRVGQYLGTYSRFFDIQPRIRFGVKVAHTRRLHQGGWKITTKTGEEFECDKLVVATGLFTKPKIPDVPQSTYTGCSIHAKFLGRDHEKLIADPRVKNVVVVGGCKSAVDTCTLFLAAGKSVSWIVRPSSHGVSFCHIDPDQRPNLIAAENVRLFSRFSPSIFSTSDIGYRFLHSGTNRVGKKAIKTFWKQLTRLTQTSIQYDKSANGRKLQPEVSDGFHELPYASIVYKGAPFMQWLHEDDPEHFAVYRATPIRLQQRELIVQEDGRELAIKADAVIWSTGWQPSADFFTTDDAIHLGMPVSVDDEKAPKPSTTEAQRQYAKDQEVLSMFPQLQHNPFPAREPRWSQPRMYRQILSPELIAQEDRSIAFVGFVSTIQTSMCTELLALWAVAWMENLMSTDAIPDLSSMQESVSTVNAWSRNRYGLRDTKHPELIFESQSFFDVLCNDLGIEKWRKLKGARWWQKPHRLAKEWLEPYRASDYKGLVDEFLENRSPSVKTIHLLNEKPKAVHVSVEEVCCGSSGSLSQSSVCS</sequence>
<dbReference type="Gene3D" id="3.50.50.60">
    <property type="entry name" value="FAD/NAD(P)-binding domain"/>
    <property type="match status" value="1"/>
</dbReference>
<dbReference type="InterPro" id="IPR050346">
    <property type="entry name" value="FMO-like"/>
</dbReference>
<dbReference type="SUPFAM" id="SSF51905">
    <property type="entry name" value="FAD/NAD(P)-binding domain"/>
    <property type="match status" value="1"/>
</dbReference>
<name>A0A0D1W1K4_9EURO</name>
<dbReference type="GO" id="GO:0016491">
    <property type="term" value="F:oxidoreductase activity"/>
    <property type="evidence" value="ECO:0007669"/>
    <property type="project" value="UniProtKB-KW"/>
</dbReference>
<keyword evidence="3" id="KW-0560">Oxidoreductase</keyword>
<dbReference type="PANTHER" id="PTHR23023">
    <property type="entry name" value="DIMETHYLANILINE MONOOXYGENASE"/>
    <property type="match status" value="1"/>
</dbReference>